<sequence>MIKASKIGSMQTMFMVEDISEYAERLIRSSGEVDKIMCMVLASSKKSRHATKKNVRIAVTGNCVYTKSHVFNFGKKRRMNYKERAEVRHYRHKMQDYEDAEDTKQTFYSNPKFTFKNSHYQQNKLKKPTLPCLCAKRKQCSKAVLV</sequence>
<keyword evidence="1" id="KW-1185">Reference proteome</keyword>
<accession>A0A915D551</accession>
<evidence type="ECO:0000313" key="2">
    <source>
        <dbReference type="WBParaSite" id="jg15495"/>
    </source>
</evidence>
<name>A0A915D551_9BILA</name>
<evidence type="ECO:0000313" key="1">
    <source>
        <dbReference type="Proteomes" id="UP000887574"/>
    </source>
</evidence>
<organism evidence="1 2">
    <name type="scientific">Ditylenchus dipsaci</name>
    <dbReference type="NCBI Taxonomy" id="166011"/>
    <lineage>
        <taxon>Eukaryota</taxon>
        <taxon>Metazoa</taxon>
        <taxon>Ecdysozoa</taxon>
        <taxon>Nematoda</taxon>
        <taxon>Chromadorea</taxon>
        <taxon>Rhabditida</taxon>
        <taxon>Tylenchina</taxon>
        <taxon>Tylenchomorpha</taxon>
        <taxon>Sphaerularioidea</taxon>
        <taxon>Anguinidae</taxon>
        <taxon>Anguininae</taxon>
        <taxon>Ditylenchus</taxon>
    </lineage>
</organism>
<dbReference type="WBParaSite" id="jg15495">
    <property type="protein sequence ID" value="jg15495"/>
    <property type="gene ID" value="jg15495"/>
</dbReference>
<dbReference type="Proteomes" id="UP000887574">
    <property type="component" value="Unplaced"/>
</dbReference>
<dbReference type="AlphaFoldDB" id="A0A915D551"/>
<proteinExistence type="predicted"/>
<reference evidence="2" key="1">
    <citation type="submission" date="2022-11" db="UniProtKB">
        <authorList>
            <consortium name="WormBaseParasite"/>
        </authorList>
    </citation>
    <scope>IDENTIFICATION</scope>
</reference>
<protein>
    <submittedName>
        <fullName evidence="2">Uncharacterized protein</fullName>
    </submittedName>
</protein>